<dbReference type="PANTHER" id="PTHR15665:SF1">
    <property type="entry name" value="PROTEIN ASTEROID HOMOLOG 1"/>
    <property type="match status" value="1"/>
</dbReference>
<reference evidence="3" key="1">
    <citation type="journal article" date="2023" name="BMC Genomics">
        <title>Chromosome-level genome assemblies of Cutaneotrichosporon spp. (Trichosporonales, Basidiomycota) reveal imbalanced evolution between nucleotide sequences and chromosome synteny.</title>
        <authorList>
            <person name="Kobayashi Y."/>
            <person name="Kayamori A."/>
            <person name="Aoki K."/>
            <person name="Shiwa Y."/>
            <person name="Matsutani M."/>
            <person name="Fujita N."/>
            <person name="Sugita T."/>
            <person name="Iwasaki W."/>
            <person name="Tanaka N."/>
            <person name="Takashima M."/>
        </authorList>
    </citation>
    <scope>NUCLEOTIDE SEQUENCE</scope>
    <source>
        <strain evidence="3">HIS016</strain>
    </source>
</reference>
<evidence type="ECO:0000256" key="1">
    <source>
        <dbReference type="ARBA" id="ARBA00007398"/>
    </source>
</evidence>
<evidence type="ECO:0000313" key="4">
    <source>
        <dbReference type="Proteomes" id="UP001222932"/>
    </source>
</evidence>
<gene>
    <name evidence="3" type="ORF">CspeluHIS016_0112660</name>
</gene>
<dbReference type="SUPFAM" id="SSF88723">
    <property type="entry name" value="PIN domain-like"/>
    <property type="match status" value="1"/>
</dbReference>
<evidence type="ECO:0000256" key="2">
    <source>
        <dbReference type="SAM" id="MobiDB-lite"/>
    </source>
</evidence>
<dbReference type="PANTHER" id="PTHR15665">
    <property type="entry name" value="ASTEROID PROTEIN"/>
    <property type="match status" value="1"/>
</dbReference>
<accession>A0AAD3Y956</accession>
<dbReference type="InterPro" id="IPR029060">
    <property type="entry name" value="PIN-like_dom_sf"/>
</dbReference>
<protein>
    <recommendedName>
        <fullName evidence="5">PIN domain-like protein</fullName>
    </recommendedName>
</protein>
<dbReference type="Proteomes" id="UP001222932">
    <property type="component" value="Unassembled WGS sequence"/>
</dbReference>
<feature type="region of interest" description="Disordered" evidence="2">
    <location>
        <begin position="477"/>
        <end position="508"/>
    </location>
</feature>
<dbReference type="Gene3D" id="3.40.50.1010">
    <property type="entry name" value="5'-nuclease"/>
    <property type="match status" value="1"/>
</dbReference>
<comment type="similarity">
    <text evidence="1">Belongs to the asteroid family.</text>
</comment>
<name>A0AAD3Y956_9TREE</name>
<keyword evidence="4" id="KW-1185">Reference proteome</keyword>
<dbReference type="AlphaFoldDB" id="A0AAD3Y956"/>
<dbReference type="InterPro" id="IPR006084">
    <property type="entry name" value="XPG/Rad2"/>
</dbReference>
<evidence type="ECO:0000313" key="3">
    <source>
        <dbReference type="EMBL" id="GMK54680.1"/>
    </source>
</evidence>
<dbReference type="EMBL" id="BTCM01000001">
    <property type="protein sequence ID" value="GMK54680.1"/>
    <property type="molecule type" value="Genomic_DNA"/>
</dbReference>
<sequence>MGVRGLQTFLKENRQSLCRSLVLGPEEANTRPVLPLVVDAWGIIYQLYLDALPWASGGEYRQFYRLVRRLVREWRAVGIEPVFVFDGASPPEKHITLLGRMQQGVETARLFYTTRPESRSSPSGQRGQSLLPPFTSQAFGTALASLGVETHYVPRGEADGECVVLAASIGGYILGKDTDFLILGSGAETKGYIPLDIVEWVEPAPSAESNGSGFTTVSGGKKARARFASRLLPRSPGATLILPTFTSAALARRLRLPINMLPLLASLVGNDYSAGMAAAGAGKVSDRIDRIARTLRETHARPRSHTADTAYELVARVVRKLHTGAHVDARGLAETVEAIVNATIQYVLPGPVCCEVYPFCGELDDRCAAQVSRVATPVEGESPKTGAAQAYAAAQKRGHLNLVTHAWLHPDRVYLWGVLENPSGPSARAGGIPTAARCAAYTIVDAALGMRWPAVSETELDAAKQDSEAAELLGELSIKSPDEGNEGDQGDAQDNEAEAAVAEEAEAAAAPRRVVTEYLRQGSSTRVGARELELPSPQDDGPLCLAPLDKRLAVYRDALGASPATSALPTPLQPVACALRMCVLSAAESDPAGLAGRWRRTELEAIARAAIGCMQGWGKDEDEDDGVSVKSSADGSAVDDNYPVLTNRNAELVSQFQAALLDTLMLAQALLLTPVQGGGGRRWATDTPHAARVCLGLGIALGAGWR</sequence>
<organism evidence="3 4">
    <name type="scientific">Cutaneotrichosporon spelunceum</name>
    <dbReference type="NCBI Taxonomy" id="1672016"/>
    <lineage>
        <taxon>Eukaryota</taxon>
        <taxon>Fungi</taxon>
        <taxon>Dikarya</taxon>
        <taxon>Basidiomycota</taxon>
        <taxon>Agaricomycotina</taxon>
        <taxon>Tremellomycetes</taxon>
        <taxon>Trichosporonales</taxon>
        <taxon>Trichosporonaceae</taxon>
        <taxon>Cutaneotrichosporon</taxon>
    </lineage>
</organism>
<proteinExistence type="inferred from homology"/>
<reference evidence="3" key="2">
    <citation type="submission" date="2023-06" db="EMBL/GenBank/DDBJ databases">
        <authorList>
            <person name="Kobayashi Y."/>
            <person name="Kayamori A."/>
            <person name="Aoki K."/>
            <person name="Shiwa Y."/>
            <person name="Fujita N."/>
            <person name="Sugita T."/>
            <person name="Iwasaki W."/>
            <person name="Tanaka N."/>
            <person name="Takashima M."/>
        </authorList>
    </citation>
    <scope>NUCLEOTIDE SEQUENCE</scope>
    <source>
        <strain evidence="3">HIS016</strain>
    </source>
</reference>
<dbReference type="InterPro" id="IPR026832">
    <property type="entry name" value="Asteroid"/>
</dbReference>
<evidence type="ECO:0008006" key="5">
    <source>
        <dbReference type="Google" id="ProtNLM"/>
    </source>
</evidence>
<dbReference type="PRINTS" id="PR00853">
    <property type="entry name" value="XPGRADSUPER"/>
</dbReference>
<feature type="compositionally biased region" description="Acidic residues" evidence="2">
    <location>
        <begin position="483"/>
        <end position="506"/>
    </location>
</feature>
<comment type="caution">
    <text evidence="3">The sequence shown here is derived from an EMBL/GenBank/DDBJ whole genome shotgun (WGS) entry which is preliminary data.</text>
</comment>